<accession>E3SQ36</accession>
<dbReference type="EMBL" id="GU071106">
    <property type="protein sequence ID" value="ADO99486.1"/>
    <property type="molecule type" value="Genomic_DNA"/>
</dbReference>
<dbReference type="GeneID" id="10328498"/>
<name>E3SQ36_9CAUD</name>
<reference evidence="1 2" key="1">
    <citation type="journal article" date="2010" name="Environ. Microbiol.">
        <title>Genomic analysis of oceanic cyanobacterial myoviruses compared with T4-like myoviruses from diverse hosts and environments.</title>
        <authorList>
            <person name="Sullivan M.B."/>
            <person name="Huang K.H."/>
            <person name="Ignacio-Espinoza J.C."/>
            <person name="Berlin A.M."/>
            <person name="Kelly L."/>
            <person name="Weigele P.R."/>
            <person name="DeFrancesco A.S."/>
            <person name="Kern S.E."/>
            <person name="Thompson L.R."/>
            <person name="Young S."/>
            <person name="Yandava C."/>
            <person name="Fu R."/>
            <person name="Krastins B."/>
            <person name="Chase M."/>
            <person name="Sarracino D."/>
            <person name="Osburne M.S."/>
            <person name="Henn M.R."/>
            <person name="Chisholm S.W."/>
        </authorList>
    </citation>
    <scope>NUCLEOTIDE SEQUENCE [LARGE SCALE GENOMIC DNA]</scope>
    <source>
        <strain evidence="1">Syn19</strain>
    </source>
</reference>
<evidence type="ECO:0000313" key="2">
    <source>
        <dbReference type="Proteomes" id="UP000006535"/>
    </source>
</evidence>
<organism evidence="1 2">
    <name type="scientific">Synechococcus phage Syn19</name>
    <dbReference type="NCBI Taxonomy" id="445684"/>
    <lineage>
        <taxon>Viruses</taxon>
        <taxon>Duplodnaviria</taxon>
        <taxon>Heunggongvirae</taxon>
        <taxon>Uroviricota</taxon>
        <taxon>Caudoviricetes</taxon>
        <taxon>Pantevenvirales</taxon>
        <taxon>Kyanoviridae</taxon>
        <taxon>Pontusvirus</taxon>
        <taxon>Pontusvirus syn19</taxon>
    </lineage>
</organism>
<protein>
    <submittedName>
        <fullName evidence="1">Uncharacterized protein</fullName>
    </submittedName>
</protein>
<proteinExistence type="predicted"/>
<dbReference type="Proteomes" id="UP000006535">
    <property type="component" value="Segment"/>
</dbReference>
<gene>
    <name evidence="1" type="ORF">Syn19_071</name>
</gene>
<dbReference type="OrthoDB" id="22068at10239"/>
<evidence type="ECO:0000313" key="1">
    <source>
        <dbReference type="EMBL" id="ADO99486.1"/>
    </source>
</evidence>
<keyword evidence="2" id="KW-1185">Reference proteome</keyword>
<dbReference type="KEGG" id="vg:10328498"/>
<dbReference type="RefSeq" id="YP_004323904.1">
    <property type="nucleotide sequence ID" value="NC_015286.1"/>
</dbReference>
<sequence length="53" mass="6399">MQNNYLTDYIESKGYTVQECYKPAKKEVPANMRHRYSTYEEYQEALHDFLNGM</sequence>